<dbReference type="AlphaFoldDB" id="A0A1X7HY14"/>
<feature type="transmembrane region" description="Helical" evidence="1">
    <location>
        <begin position="33"/>
        <end position="50"/>
    </location>
</feature>
<reference evidence="4" key="2">
    <citation type="submission" date="2017-04" db="EMBL/GenBank/DDBJ databases">
        <authorList>
            <person name="Varghese N."/>
            <person name="Submissions S."/>
        </authorList>
    </citation>
    <scope>NUCLEOTIDE SEQUENCE [LARGE SCALE GENOMIC DNA]</scope>
    <source>
        <strain evidence="4">VDS</strain>
    </source>
</reference>
<dbReference type="RefSeq" id="WP_143337449.1">
    <property type="nucleotide sequence ID" value="NZ_FXAR01000001.1"/>
</dbReference>
<gene>
    <name evidence="2" type="ORF">GX356_06340</name>
    <name evidence="3" type="ORF">SAMN06295981_0207</name>
</gene>
<dbReference type="Proteomes" id="UP000193309">
    <property type="component" value="Unassembled WGS sequence"/>
</dbReference>
<dbReference type="EMBL" id="JAAYSN010000166">
    <property type="protein sequence ID" value="NLP39323.1"/>
    <property type="molecule type" value="Genomic_DNA"/>
</dbReference>
<protein>
    <submittedName>
        <fullName evidence="3">Uncharacterized protein</fullName>
    </submittedName>
</protein>
<evidence type="ECO:0000256" key="1">
    <source>
        <dbReference type="SAM" id="Phobius"/>
    </source>
</evidence>
<evidence type="ECO:0000313" key="2">
    <source>
        <dbReference type="EMBL" id="NLP39323.1"/>
    </source>
</evidence>
<reference evidence="3" key="1">
    <citation type="submission" date="2017-04" db="EMBL/GenBank/DDBJ databases">
        <authorList>
            <person name="Afonso C.L."/>
            <person name="Miller P.J."/>
            <person name="Scott M.A."/>
            <person name="Spackman E."/>
            <person name="Goraichik I."/>
            <person name="Dimitrov K.M."/>
            <person name="Suarez D.L."/>
            <person name="Swayne D.E."/>
        </authorList>
    </citation>
    <scope>NUCLEOTIDE SEQUENCE [LARGE SCALE GENOMIC DNA]</scope>
    <source>
        <strain evidence="3">VDS</strain>
    </source>
</reference>
<proteinExistence type="predicted"/>
<keyword evidence="1" id="KW-0472">Membrane</keyword>
<dbReference type="Proteomes" id="UP000568696">
    <property type="component" value="Unassembled WGS sequence"/>
</dbReference>
<keyword evidence="1" id="KW-1133">Transmembrane helix</keyword>
<accession>A0A1X7HY14</accession>
<name>A0A1X7HY14_9CORY</name>
<organism evidence="3 4">
    <name type="scientific">Corynebacterium pollutisoli</name>
    <dbReference type="NCBI Taxonomy" id="1610489"/>
    <lineage>
        <taxon>Bacteria</taxon>
        <taxon>Bacillati</taxon>
        <taxon>Actinomycetota</taxon>
        <taxon>Actinomycetes</taxon>
        <taxon>Mycobacteriales</taxon>
        <taxon>Corynebacteriaceae</taxon>
        <taxon>Corynebacterium</taxon>
    </lineage>
</organism>
<evidence type="ECO:0000313" key="3">
    <source>
        <dbReference type="EMBL" id="SMG06876.1"/>
    </source>
</evidence>
<dbReference type="EMBL" id="FXAR01000001">
    <property type="protein sequence ID" value="SMG06876.1"/>
    <property type="molecule type" value="Genomic_DNA"/>
</dbReference>
<dbReference type="STRING" id="1610489.SAMN06295981_0207"/>
<reference evidence="2 5" key="3">
    <citation type="journal article" date="2020" name="Biotechnol. Biofuels">
        <title>New insights from the biogas microbiome by comprehensive genome-resolved metagenomics of nearly 1600 species originating from multiple anaerobic digesters.</title>
        <authorList>
            <person name="Campanaro S."/>
            <person name="Treu L."/>
            <person name="Rodriguez-R L.M."/>
            <person name="Kovalovszki A."/>
            <person name="Ziels R.M."/>
            <person name="Maus I."/>
            <person name="Zhu X."/>
            <person name="Kougias P.G."/>
            <person name="Basile A."/>
            <person name="Luo G."/>
            <person name="Schluter A."/>
            <person name="Konstantinidis K.T."/>
            <person name="Angelidaki I."/>
        </authorList>
    </citation>
    <scope>NUCLEOTIDE SEQUENCE [LARGE SCALE GENOMIC DNA]</scope>
    <source>
        <strain evidence="2">AS23ysBPME_344</strain>
    </source>
</reference>
<sequence>MEKSRWFQVSMFIAGTVVVVHSLVSLVAGDPPWWEVALKVYMIALGSWAAQHSARTLRRTA</sequence>
<feature type="transmembrane region" description="Helical" evidence="1">
    <location>
        <begin position="7"/>
        <end position="27"/>
    </location>
</feature>
<evidence type="ECO:0000313" key="4">
    <source>
        <dbReference type="Proteomes" id="UP000193309"/>
    </source>
</evidence>
<keyword evidence="4" id="KW-1185">Reference proteome</keyword>
<evidence type="ECO:0000313" key="5">
    <source>
        <dbReference type="Proteomes" id="UP000568696"/>
    </source>
</evidence>
<keyword evidence="1" id="KW-0812">Transmembrane</keyword>